<keyword evidence="3" id="KW-1185">Reference proteome</keyword>
<accession>A0ABR2T0C4</accession>
<dbReference type="EMBL" id="JBBPBN010000010">
    <property type="protein sequence ID" value="KAK9030869.1"/>
    <property type="molecule type" value="Genomic_DNA"/>
</dbReference>
<dbReference type="Proteomes" id="UP001396334">
    <property type="component" value="Unassembled WGS sequence"/>
</dbReference>
<name>A0ABR2T0C4_9ROSI</name>
<gene>
    <name evidence="2" type="ORF">V6N11_032275</name>
</gene>
<feature type="domain" description="Reverse transcriptase zinc-binding" evidence="1">
    <location>
        <begin position="92"/>
        <end position="178"/>
    </location>
</feature>
<evidence type="ECO:0000259" key="1">
    <source>
        <dbReference type="Pfam" id="PF13966"/>
    </source>
</evidence>
<sequence length="215" mass="24291">MRVGDGISTDFWRDSWIAGIDPLIGYVSERLAHSLGCVSVASMADGNGNWLWHKFEHLLPLNIRLRIAAAGCPMAGFAADSECWKGNVQGNFTVKSAYVIWCGPTAPNDGKLWKMLHKYRGLQRVKTFLWLVCLGWVLTNSERVRRHISDNAGCTLCGELIEDVNHLLRWCSQAIGVWISLIKPDFLSLFLTMNVKEWVYLNLTDATRMVNHPED</sequence>
<comment type="caution">
    <text evidence="2">The sequence shown here is derived from an EMBL/GenBank/DDBJ whole genome shotgun (WGS) entry which is preliminary data.</text>
</comment>
<proteinExistence type="predicted"/>
<organism evidence="2 3">
    <name type="scientific">Hibiscus sabdariffa</name>
    <name type="common">roselle</name>
    <dbReference type="NCBI Taxonomy" id="183260"/>
    <lineage>
        <taxon>Eukaryota</taxon>
        <taxon>Viridiplantae</taxon>
        <taxon>Streptophyta</taxon>
        <taxon>Embryophyta</taxon>
        <taxon>Tracheophyta</taxon>
        <taxon>Spermatophyta</taxon>
        <taxon>Magnoliopsida</taxon>
        <taxon>eudicotyledons</taxon>
        <taxon>Gunneridae</taxon>
        <taxon>Pentapetalae</taxon>
        <taxon>rosids</taxon>
        <taxon>malvids</taxon>
        <taxon>Malvales</taxon>
        <taxon>Malvaceae</taxon>
        <taxon>Malvoideae</taxon>
        <taxon>Hibiscus</taxon>
    </lineage>
</organism>
<dbReference type="InterPro" id="IPR026960">
    <property type="entry name" value="RVT-Znf"/>
</dbReference>
<reference evidence="2 3" key="1">
    <citation type="journal article" date="2024" name="G3 (Bethesda)">
        <title>Genome assembly of Hibiscus sabdariffa L. provides insights into metabolisms of medicinal natural products.</title>
        <authorList>
            <person name="Kim T."/>
        </authorList>
    </citation>
    <scope>NUCLEOTIDE SEQUENCE [LARGE SCALE GENOMIC DNA]</scope>
    <source>
        <strain evidence="2">TK-2024</strain>
        <tissue evidence="2">Old leaves</tissue>
    </source>
</reference>
<protein>
    <recommendedName>
        <fullName evidence="1">Reverse transcriptase zinc-binding domain-containing protein</fullName>
    </recommendedName>
</protein>
<dbReference type="Pfam" id="PF13966">
    <property type="entry name" value="zf-RVT"/>
    <property type="match status" value="1"/>
</dbReference>
<evidence type="ECO:0000313" key="2">
    <source>
        <dbReference type="EMBL" id="KAK9030869.1"/>
    </source>
</evidence>
<evidence type="ECO:0000313" key="3">
    <source>
        <dbReference type="Proteomes" id="UP001396334"/>
    </source>
</evidence>